<accession>A0AAP0G3S7</accession>
<sequence length="113" mass="12656">MLPSRSSFRSRLDPDVVLQKGSGMGRIKAAGASSCGPSTENLHMIQGFDFAEWLKNMVTEKDFVVVKMDVEGTKFDLVLMLFEMGAICLVDELFLECHYNCWQSCCPGKRPPM</sequence>
<feature type="domain" description="DUF7870" evidence="1">
    <location>
        <begin position="43"/>
        <end position="103"/>
    </location>
</feature>
<evidence type="ECO:0000313" key="2">
    <source>
        <dbReference type="EMBL" id="KAK8935838.1"/>
    </source>
</evidence>
<gene>
    <name evidence="2" type="ORF">KSP39_PZI013995</name>
</gene>
<dbReference type="EMBL" id="JBBWWQ010000011">
    <property type="protein sequence ID" value="KAK8935838.1"/>
    <property type="molecule type" value="Genomic_DNA"/>
</dbReference>
<evidence type="ECO:0000259" key="1">
    <source>
        <dbReference type="Pfam" id="PF25276"/>
    </source>
</evidence>
<dbReference type="Proteomes" id="UP001418222">
    <property type="component" value="Unassembled WGS sequence"/>
</dbReference>
<dbReference type="InterPro" id="IPR057192">
    <property type="entry name" value="DUF7870"/>
</dbReference>
<proteinExistence type="predicted"/>
<comment type="caution">
    <text evidence="2">The sequence shown here is derived from an EMBL/GenBank/DDBJ whole genome shotgun (WGS) entry which is preliminary data.</text>
</comment>
<dbReference type="PANTHER" id="PTHR44843:SF14">
    <property type="entry name" value="METHYLTRANSFERASE TYPE 11 DOMAIN-CONTAINING PROTEIN"/>
    <property type="match status" value="1"/>
</dbReference>
<evidence type="ECO:0000313" key="3">
    <source>
        <dbReference type="Proteomes" id="UP001418222"/>
    </source>
</evidence>
<dbReference type="AlphaFoldDB" id="A0AAP0G3S7"/>
<name>A0AAP0G3S7_9ASPA</name>
<organism evidence="2 3">
    <name type="scientific">Platanthera zijinensis</name>
    <dbReference type="NCBI Taxonomy" id="2320716"/>
    <lineage>
        <taxon>Eukaryota</taxon>
        <taxon>Viridiplantae</taxon>
        <taxon>Streptophyta</taxon>
        <taxon>Embryophyta</taxon>
        <taxon>Tracheophyta</taxon>
        <taxon>Spermatophyta</taxon>
        <taxon>Magnoliopsida</taxon>
        <taxon>Liliopsida</taxon>
        <taxon>Asparagales</taxon>
        <taxon>Orchidaceae</taxon>
        <taxon>Orchidoideae</taxon>
        <taxon>Orchideae</taxon>
        <taxon>Orchidinae</taxon>
        <taxon>Platanthera</taxon>
    </lineage>
</organism>
<protein>
    <recommendedName>
        <fullName evidence="1">DUF7870 domain-containing protein</fullName>
    </recommendedName>
</protein>
<dbReference type="PANTHER" id="PTHR44843">
    <property type="entry name" value="METHYLTRANSFERASE"/>
    <property type="match status" value="1"/>
</dbReference>
<reference evidence="2 3" key="1">
    <citation type="journal article" date="2022" name="Nat. Plants">
        <title>Genomes of leafy and leafless Platanthera orchids illuminate the evolution of mycoheterotrophy.</title>
        <authorList>
            <person name="Li M.H."/>
            <person name="Liu K.W."/>
            <person name="Li Z."/>
            <person name="Lu H.C."/>
            <person name="Ye Q.L."/>
            <person name="Zhang D."/>
            <person name="Wang J.Y."/>
            <person name="Li Y.F."/>
            <person name="Zhong Z.M."/>
            <person name="Liu X."/>
            <person name="Yu X."/>
            <person name="Liu D.K."/>
            <person name="Tu X.D."/>
            <person name="Liu B."/>
            <person name="Hao Y."/>
            <person name="Liao X.Y."/>
            <person name="Jiang Y.T."/>
            <person name="Sun W.H."/>
            <person name="Chen J."/>
            <person name="Chen Y.Q."/>
            <person name="Ai Y."/>
            <person name="Zhai J.W."/>
            <person name="Wu S.S."/>
            <person name="Zhou Z."/>
            <person name="Hsiao Y.Y."/>
            <person name="Wu W.L."/>
            <person name="Chen Y.Y."/>
            <person name="Lin Y.F."/>
            <person name="Hsu J.L."/>
            <person name="Li C.Y."/>
            <person name="Wang Z.W."/>
            <person name="Zhao X."/>
            <person name="Zhong W.Y."/>
            <person name="Ma X.K."/>
            <person name="Ma L."/>
            <person name="Huang J."/>
            <person name="Chen G.Z."/>
            <person name="Huang M.Z."/>
            <person name="Huang L."/>
            <person name="Peng D.H."/>
            <person name="Luo Y.B."/>
            <person name="Zou S.Q."/>
            <person name="Chen S.P."/>
            <person name="Lan S."/>
            <person name="Tsai W.C."/>
            <person name="Van de Peer Y."/>
            <person name="Liu Z.J."/>
        </authorList>
    </citation>
    <scope>NUCLEOTIDE SEQUENCE [LARGE SCALE GENOMIC DNA]</scope>
    <source>
        <strain evidence="2">Lor287</strain>
    </source>
</reference>
<dbReference type="Pfam" id="PF25276">
    <property type="entry name" value="DUF7870"/>
    <property type="match status" value="1"/>
</dbReference>
<keyword evidence="3" id="KW-1185">Reference proteome</keyword>